<dbReference type="InterPro" id="IPR035983">
    <property type="entry name" value="Hect_E3_ubiquitin_ligase"/>
</dbReference>
<keyword evidence="2" id="KW-1185">Reference proteome</keyword>
<proteinExistence type="predicted"/>
<dbReference type="GO" id="GO:0004842">
    <property type="term" value="F:ubiquitin-protein transferase activity"/>
    <property type="evidence" value="ECO:0007669"/>
    <property type="project" value="InterPro"/>
</dbReference>
<reference evidence="1" key="1">
    <citation type="submission" date="2025-08" db="UniProtKB">
        <authorList>
            <consortium name="Ensembl"/>
        </authorList>
    </citation>
    <scope>IDENTIFICATION</scope>
</reference>
<reference evidence="1" key="2">
    <citation type="submission" date="2025-09" db="UniProtKB">
        <authorList>
            <consortium name="Ensembl"/>
        </authorList>
    </citation>
    <scope>IDENTIFICATION</scope>
</reference>
<dbReference type="Ensembl" id="ENSLBET00000033841.1">
    <property type="protein sequence ID" value="ENSLBEP00000032395.1"/>
    <property type="gene ID" value="ENSLBEG00000024432.1"/>
</dbReference>
<dbReference type="Proteomes" id="UP000261660">
    <property type="component" value="Unplaced"/>
</dbReference>
<evidence type="ECO:0000313" key="2">
    <source>
        <dbReference type="Proteomes" id="UP000261660"/>
    </source>
</evidence>
<dbReference type="GeneTree" id="ENSGT00940000179799"/>
<accession>A0A3Q3NDP8</accession>
<name>A0A3Q3NDP8_9LABR</name>
<protein>
    <submittedName>
        <fullName evidence="1">Uncharacterized protein</fullName>
    </submittedName>
</protein>
<sequence>MDSQLQVAVTQAASLISMASHNVRITLENKQETALDLAHWYVLQLTRAPFERFRDGLASLGVLDALQKYPLQLKSVFVHAVTILKNTSRCSFNCVYVFLYFTVEKGVSLEDILVFFTGCDSIPALGFSPKPMANTCENILSHTVSCSVHCLQT</sequence>
<dbReference type="AlphaFoldDB" id="A0A3Q3NDP8"/>
<dbReference type="InParanoid" id="A0A3Q3NDP8"/>
<dbReference type="SUPFAM" id="SSF56204">
    <property type="entry name" value="Hect, E3 ligase catalytic domain"/>
    <property type="match status" value="1"/>
</dbReference>
<organism evidence="1 2">
    <name type="scientific">Labrus bergylta</name>
    <name type="common">ballan wrasse</name>
    <dbReference type="NCBI Taxonomy" id="56723"/>
    <lineage>
        <taxon>Eukaryota</taxon>
        <taxon>Metazoa</taxon>
        <taxon>Chordata</taxon>
        <taxon>Craniata</taxon>
        <taxon>Vertebrata</taxon>
        <taxon>Euteleostomi</taxon>
        <taxon>Actinopterygii</taxon>
        <taxon>Neopterygii</taxon>
        <taxon>Teleostei</taxon>
        <taxon>Neoteleostei</taxon>
        <taxon>Acanthomorphata</taxon>
        <taxon>Eupercaria</taxon>
        <taxon>Labriformes</taxon>
        <taxon>Labridae</taxon>
        <taxon>Labrus</taxon>
    </lineage>
</organism>
<dbReference type="STRING" id="56723.ENSLBEP00000032395"/>
<evidence type="ECO:0000313" key="1">
    <source>
        <dbReference type="Ensembl" id="ENSLBEP00000032395.1"/>
    </source>
</evidence>